<dbReference type="InterPro" id="IPR055553">
    <property type="entry name" value="DUF7129"/>
</dbReference>
<name>A0A1H2YQ18_HALVA</name>
<dbReference type="NCBIfam" id="NF033497">
    <property type="entry name" value="rubre_like_arch"/>
    <property type="match status" value="1"/>
</dbReference>
<dbReference type="Pfam" id="PF23455">
    <property type="entry name" value="DUF7129"/>
    <property type="match status" value="1"/>
</dbReference>
<dbReference type="EMBL" id="FNOF01000013">
    <property type="protein sequence ID" value="SDX06619.1"/>
    <property type="molecule type" value="Genomic_DNA"/>
</dbReference>
<sequence>MRDVEQDHDEQTPYECFACGTVITAESHPENCQDCGGEMRNRLTPLE</sequence>
<evidence type="ECO:0000313" key="2">
    <source>
        <dbReference type="EMBL" id="SDX06619.1"/>
    </source>
</evidence>
<dbReference type="SUPFAM" id="SSF57802">
    <property type="entry name" value="Rubredoxin-like"/>
    <property type="match status" value="1"/>
</dbReference>
<proteinExistence type="predicted"/>
<dbReference type="STRING" id="28442.SAMN05443574_11348"/>
<feature type="domain" description="DUF7129" evidence="1">
    <location>
        <begin position="8"/>
        <end position="42"/>
    </location>
</feature>
<gene>
    <name evidence="2" type="ORF">SAMN05443574_11348</name>
</gene>
<dbReference type="AlphaFoldDB" id="A0A1H2YQ18"/>
<organism evidence="2 3">
    <name type="scientific">Haloarcula vallismortis</name>
    <name type="common">Halobacterium vallismortis</name>
    <dbReference type="NCBI Taxonomy" id="28442"/>
    <lineage>
        <taxon>Archaea</taxon>
        <taxon>Methanobacteriati</taxon>
        <taxon>Methanobacteriota</taxon>
        <taxon>Stenosarchaea group</taxon>
        <taxon>Halobacteria</taxon>
        <taxon>Halobacteriales</taxon>
        <taxon>Haloarculaceae</taxon>
        <taxon>Haloarcula</taxon>
    </lineage>
</organism>
<protein>
    <recommendedName>
        <fullName evidence="1">DUF7129 domain-containing protein</fullName>
    </recommendedName>
</protein>
<evidence type="ECO:0000259" key="1">
    <source>
        <dbReference type="Pfam" id="PF23455"/>
    </source>
</evidence>
<dbReference type="Proteomes" id="UP000182573">
    <property type="component" value="Unassembled WGS sequence"/>
</dbReference>
<accession>A0A1H2YQ18</accession>
<dbReference type="RefSeq" id="WP_004515833.1">
    <property type="nucleotide sequence ID" value="NZ_FNOF01000013.1"/>
</dbReference>
<reference evidence="2 3" key="1">
    <citation type="submission" date="2016-10" db="EMBL/GenBank/DDBJ databases">
        <authorList>
            <person name="de Groot N.N."/>
        </authorList>
    </citation>
    <scope>NUCLEOTIDE SEQUENCE [LARGE SCALE GENOMIC DNA]</scope>
    <source>
        <strain evidence="2 3">DSM 3756</strain>
    </source>
</reference>
<evidence type="ECO:0000313" key="3">
    <source>
        <dbReference type="Proteomes" id="UP000182573"/>
    </source>
</evidence>